<sequence length="208" mass="23002">MTMTAIHLASLLCSRLCHDLLSPVSAMNNGIELLADEHDPEMRARCIDLLSESAKVSASKLKFFRLAFGQGGGFSEAVDTEEIREAIAGLFGFDHRIQLGWMMNEPVMEKEAVRILLNLSLIASDALVRGGNLDIGAEGHEMVIRAEGRRLVFDEQIEATLLGKTPQEQLTPRLIAAWLIHTLIKERGGDLQIVRPEPNVLLFGINMM</sequence>
<dbReference type="Gene3D" id="3.30.565.10">
    <property type="entry name" value="Histidine kinase-like ATPase, C-terminal domain"/>
    <property type="match status" value="1"/>
</dbReference>
<dbReference type="Proteomes" id="UP000316887">
    <property type="component" value="Unassembled WGS sequence"/>
</dbReference>
<proteinExistence type="predicted"/>
<dbReference type="Pfam" id="PF10090">
    <property type="entry name" value="HPTransfase"/>
    <property type="match status" value="1"/>
</dbReference>
<dbReference type="RefSeq" id="WP_141919556.1">
    <property type="nucleotide sequence ID" value="NZ_VFOF01000001.1"/>
</dbReference>
<evidence type="ECO:0000313" key="3">
    <source>
        <dbReference type="Proteomes" id="UP000316887"/>
    </source>
</evidence>
<evidence type="ECO:0000259" key="1">
    <source>
        <dbReference type="Pfam" id="PF10090"/>
    </source>
</evidence>
<dbReference type="AlphaFoldDB" id="A0A542W0T2"/>
<reference evidence="2 3" key="1">
    <citation type="submission" date="2019-06" db="EMBL/GenBank/DDBJ databases">
        <title>Genome sequencing of Zymomonas mobilis strains for genetic engineering and biofuel applications.</title>
        <authorList>
            <person name="Teravest M."/>
        </authorList>
    </citation>
    <scope>NUCLEOTIDE SEQUENCE [LARGE SCALE GENOMIC DNA]</scope>
    <source>
        <strain evidence="2 3">AN0101</strain>
    </source>
</reference>
<dbReference type="InterPro" id="IPR036890">
    <property type="entry name" value="HATPase_C_sf"/>
</dbReference>
<dbReference type="EMBL" id="VFOF01000001">
    <property type="protein sequence ID" value="TQL17191.1"/>
    <property type="molecule type" value="Genomic_DNA"/>
</dbReference>
<dbReference type="InterPro" id="IPR018762">
    <property type="entry name" value="ChpT_C"/>
</dbReference>
<dbReference type="OrthoDB" id="9803702at2"/>
<organism evidence="2 3">
    <name type="scientific">Zymomonas mobilis</name>
    <dbReference type="NCBI Taxonomy" id="542"/>
    <lineage>
        <taxon>Bacteria</taxon>
        <taxon>Pseudomonadati</taxon>
        <taxon>Pseudomonadota</taxon>
        <taxon>Alphaproteobacteria</taxon>
        <taxon>Sphingomonadales</taxon>
        <taxon>Zymomonadaceae</taxon>
        <taxon>Zymomonas</taxon>
    </lineage>
</organism>
<name>A0A542W0T2_ZYMMB</name>
<protein>
    <submittedName>
        <fullName evidence="2">Histidine phosphotransferase ChpT</fullName>
    </submittedName>
</protein>
<keyword evidence="2" id="KW-0808">Transferase</keyword>
<gene>
    <name evidence="2" type="ORF">FBY58_0760</name>
</gene>
<feature type="domain" description="Histidine phosphotransferase ChpT C-terminal" evidence="1">
    <location>
        <begin position="80"/>
        <end position="197"/>
    </location>
</feature>
<comment type="caution">
    <text evidence="2">The sequence shown here is derived from an EMBL/GenBank/DDBJ whole genome shotgun (WGS) entry which is preliminary data.</text>
</comment>
<dbReference type="Gene3D" id="1.10.287.130">
    <property type="match status" value="1"/>
</dbReference>
<evidence type="ECO:0000313" key="2">
    <source>
        <dbReference type="EMBL" id="TQL17191.1"/>
    </source>
</evidence>
<accession>A0A542W0T2</accession>
<dbReference type="GO" id="GO:0016740">
    <property type="term" value="F:transferase activity"/>
    <property type="evidence" value="ECO:0007669"/>
    <property type="project" value="UniProtKB-KW"/>
</dbReference>